<dbReference type="RefSeq" id="WP_104921892.1">
    <property type="nucleotide sequence ID" value="NZ_CP019062.1"/>
</dbReference>
<dbReference type="SUPFAM" id="SSF53448">
    <property type="entry name" value="Nucleotide-diphospho-sugar transferases"/>
    <property type="match status" value="1"/>
</dbReference>
<name>A0A2L1UN52_9GAMM</name>
<evidence type="ECO:0000259" key="6">
    <source>
        <dbReference type="Pfam" id="PF00535"/>
    </source>
</evidence>
<dbReference type="GO" id="GO:0016757">
    <property type="term" value="F:glycosyltransferase activity"/>
    <property type="evidence" value="ECO:0007669"/>
    <property type="project" value="UniProtKB-KW"/>
</dbReference>
<keyword evidence="4 7" id="KW-0808">Transferase</keyword>
<dbReference type="InterPro" id="IPR001173">
    <property type="entry name" value="Glyco_trans_2-like"/>
</dbReference>
<keyword evidence="3" id="KW-0328">Glycosyltransferase</keyword>
<comment type="cofactor">
    <cofactor evidence="1">
        <name>Mg(2+)</name>
        <dbReference type="ChEBI" id="CHEBI:18420"/>
    </cofactor>
</comment>
<proteinExistence type="inferred from homology"/>
<dbReference type="KEGG" id="rox:BV494_05210"/>
<sequence length="225" mass="25065">MITVSCIIPAHNEALRIGSVLDAVRNHPLLCEIIVVDDGSTDNTAYVARQKGVRVVRLAKNQGKSHAVAEGIAAATGSHLLMLDADLVGLNACDITRLIQPVSQNQADVTISLRRNSPWIWRCIGLDYISGERVFARDLLATRLDEIRALPHFGLEVWINRLWIATGFRVQVVSWQGVISPYKAAKMGWLRGLMADVSMMRDIFRTISVRESVRQIISLKRRSQA</sequence>
<keyword evidence="8" id="KW-1185">Reference proteome</keyword>
<dbReference type="PANTHER" id="PTHR48090">
    <property type="entry name" value="UNDECAPRENYL-PHOSPHATE 4-DEOXY-4-FORMAMIDO-L-ARABINOSE TRANSFERASE-RELATED"/>
    <property type="match status" value="1"/>
</dbReference>
<dbReference type="InterPro" id="IPR050256">
    <property type="entry name" value="Glycosyltransferase_2"/>
</dbReference>
<feature type="domain" description="Glycosyltransferase 2-like" evidence="6">
    <location>
        <begin position="5"/>
        <end position="118"/>
    </location>
</feature>
<comment type="similarity">
    <text evidence="2">Belongs to the glycosyltransferase 2 family.</text>
</comment>
<accession>A0A2L1UN52</accession>
<gene>
    <name evidence="7" type="ORF">BV494_05210</name>
</gene>
<evidence type="ECO:0000256" key="4">
    <source>
        <dbReference type="ARBA" id="ARBA00022679"/>
    </source>
</evidence>
<dbReference type="OrthoDB" id="6813549at2"/>
<dbReference type="CDD" id="cd04179">
    <property type="entry name" value="DPM_DPG-synthase_like"/>
    <property type="match status" value="1"/>
</dbReference>
<dbReference type="PANTHER" id="PTHR48090:SF10">
    <property type="entry name" value="GLUCOSYL-3-PHOSPHOGLYCERATE SYNTHASE"/>
    <property type="match status" value="1"/>
</dbReference>
<evidence type="ECO:0000256" key="5">
    <source>
        <dbReference type="ARBA" id="ARBA00022842"/>
    </source>
</evidence>
<dbReference type="EMBL" id="CP019062">
    <property type="protein sequence ID" value="AVF34363.1"/>
    <property type="molecule type" value="Genomic_DNA"/>
</dbReference>
<organism evidence="7 8">
    <name type="scientific">Rahnella sikkimica</name>
    <dbReference type="NCBI Taxonomy" id="1805933"/>
    <lineage>
        <taxon>Bacteria</taxon>
        <taxon>Pseudomonadati</taxon>
        <taxon>Pseudomonadota</taxon>
        <taxon>Gammaproteobacteria</taxon>
        <taxon>Enterobacterales</taxon>
        <taxon>Yersiniaceae</taxon>
        <taxon>Rahnella</taxon>
    </lineage>
</organism>
<dbReference type="Pfam" id="PF00535">
    <property type="entry name" value="Glycos_transf_2"/>
    <property type="match status" value="1"/>
</dbReference>
<dbReference type="AlphaFoldDB" id="A0A2L1UN52"/>
<dbReference type="Gene3D" id="3.90.550.10">
    <property type="entry name" value="Spore Coat Polysaccharide Biosynthesis Protein SpsA, Chain A"/>
    <property type="match status" value="1"/>
</dbReference>
<protein>
    <submittedName>
        <fullName evidence="7">Glycosyl transferase</fullName>
    </submittedName>
</protein>
<dbReference type="InterPro" id="IPR029044">
    <property type="entry name" value="Nucleotide-diphossugar_trans"/>
</dbReference>
<evidence type="ECO:0000256" key="2">
    <source>
        <dbReference type="ARBA" id="ARBA00006739"/>
    </source>
</evidence>
<reference evidence="8" key="1">
    <citation type="submission" date="2017-01" db="EMBL/GenBank/DDBJ databases">
        <title>Genome sequence of Rouxiella sp. ERMR1:05.</title>
        <authorList>
            <person name="Kumar R."/>
            <person name="Singh D."/>
            <person name="Kumar S."/>
        </authorList>
    </citation>
    <scope>NUCLEOTIDE SEQUENCE [LARGE SCALE GENOMIC DNA]</scope>
    <source>
        <strain evidence="8">ERMR1:05</strain>
    </source>
</reference>
<evidence type="ECO:0000313" key="7">
    <source>
        <dbReference type="EMBL" id="AVF34363.1"/>
    </source>
</evidence>
<dbReference type="Proteomes" id="UP000239197">
    <property type="component" value="Chromosome"/>
</dbReference>
<evidence type="ECO:0000256" key="3">
    <source>
        <dbReference type="ARBA" id="ARBA00022676"/>
    </source>
</evidence>
<keyword evidence="5" id="KW-0460">Magnesium</keyword>
<evidence type="ECO:0000313" key="8">
    <source>
        <dbReference type="Proteomes" id="UP000239197"/>
    </source>
</evidence>
<evidence type="ECO:0000256" key="1">
    <source>
        <dbReference type="ARBA" id="ARBA00001946"/>
    </source>
</evidence>